<dbReference type="PANTHER" id="PTHR43830:SF3">
    <property type="entry name" value="PROTEIN PSP1"/>
    <property type="match status" value="1"/>
</dbReference>
<name>A0A2H0NAY4_9BACT</name>
<dbReference type="PROSITE" id="PS51411">
    <property type="entry name" value="PSP1_C"/>
    <property type="match status" value="1"/>
</dbReference>
<evidence type="ECO:0000313" key="2">
    <source>
        <dbReference type="EMBL" id="PIR06060.1"/>
    </source>
</evidence>
<protein>
    <recommendedName>
        <fullName evidence="1">PSP1 C-terminal domain-containing protein</fullName>
    </recommendedName>
</protein>
<dbReference type="NCBIfam" id="NF041131">
    <property type="entry name" value="RicT_YaaT_fam"/>
    <property type="match status" value="1"/>
</dbReference>
<dbReference type="InterPro" id="IPR007557">
    <property type="entry name" value="PSP1_C"/>
</dbReference>
<accession>A0A2H0NAY4</accession>
<proteinExistence type="predicted"/>
<evidence type="ECO:0000313" key="3">
    <source>
        <dbReference type="Proteomes" id="UP000230564"/>
    </source>
</evidence>
<dbReference type="Pfam" id="PF04468">
    <property type="entry name" value="PSP1"/>
    <property type="match status" value="1"/>
</dbReference>
<sequence length="301" mass="33978">MKVVKVQFHKADKEYFFLPEFTEGSDHQLAVGDAVVVETILGQDMGLITGEADFSPIEDNETTDENKSGNIILQKSVTDIKPMLRLANREDLKNWARQKVAAVKYLKTYRQLSVKHNLDKMKLIDVCESFDGSRLTFYFTADARVDFRELVKDLVQAFHKKIRLQQIGVRDAAKISGGLGSCGLALCCQSWLKTLGNVTPDYIRDQELLHRGADRLTGPCGRLKCCLRFEEENYKYHLSHLPQIGDVIKTKAGKGEVVSVHALKHTLDLEIDGNIVEYPYLENKQCLEHPADCSGCDQCQK</sequence>
<comment type="caution">
    <text evidence="2">The sequence shown here is derived from an EMBL/GenBank/DDBJ whole genome shotgun (WGS) entry which is preliminary data.</text>
</comment>
<dbReference type="InterPro" id="IPR047767">
    <property type="entry name" value="PSP1-like"/>
</dbReference>
<dbReference type="GO" id="GO:0005737">
    <property type="term" value="C:cytoplasm"/>
    <property type="evidence" value="ECO:0007669"/>
    <property type="project" value="TreeGrafter"/>
</dbReference>
<gene>
    <name evidence="2" type="ORF">COV55_05015</name>
</gene>
<dbReference type="PANTHER" id="PTHR43830">
    <property type="entry name" value="PROTEIN PSP1"/>
    <property type="match status" value="1"/>
</dbReference>
<dbReference type="Proteomes" id="UP000230564">
    <property type="component" value="Unassembled WGS sequence"/>
</dbReference>
<evidence type="ECO:0000259" key="1">
    <source>
        <dbReference type="PROSITE" id="PS51411"/>
    </source>
</evidence>
<reference evidence="2 3" key="1">
    <citation type="submission" date="2017-09" db="EMBL/GenBank/DDBJ databases">
        <title>Depth-based differentiation of microbial function through sediment-hosted aquifers and enrichment of novel symbionts in the deep terrestrial subsurface.</title>
        <authorList>
            <person name="Probst A.J."/>
            <person name="Ladd B."/>
            <person name="Jarett J.K."/>
            <person name="Geller-Mcgrath D.E."/>
            <person name="Sieber C.M."/>
            <person name="Emerson J.B."/>
            <person name="Anantharaman K."/>
            <person name="Thomas B.C."/>
            <person name="Malmstrom R."/>
            <person name="Stieglmeier M."/>
            <person name="Klingl A."/>
            <person name="Woyke T."/>
            <person name="Ryan C.M."/>
            <person name="Banfield J.F."/>
        </authorList>
    </citation>
    <scope>NUCLEOTIDE SEQUENCE [LARGE SCALE GENOMIC DNA]</scope>
    <source>
        <strain evidence="2">CG11_big_fil_rev_8_21_14_0_20_36_20</strain>
    </source>
</reference>
<feature type="domain" description="PSP1 C-terminal" evidence="1">
    <location>
        <begin position="81"/>
        <end position="167"/>
    </location>
</feature>
<organism evidence="2 3">
    <name type="scientific">Candidatus Komeilibacteria bacterium CG11_big_fil_rev_8_21_14_0_20_36_20</name>
    <dbReference type="NCBI Taxonomy" id="1974477"/>
    <lineage>
        <taxon>Bacteria</taxon>
        <taxon>Candidatus Komeiliibacteriota</taxon>
    </lineage>
</organism>
<dbReference type="AlphaFoldDB" id="A0A2H0NAY4"/>
<dbReference type="EMBL" id="PCWQ01000023">
    <property type="protein sequence ID" value="PIR06060.1"/>
    <property type="molecule type" value="Genomic_DNA"/>
</dbReference>